<dbReference type="Pfam" id="PF19051">
    <property type="entry name" value="GFO_IDH_MocA_C2"/>
    <property type="match status" value="2"/>
</dbReference>
<dbReference type="InterPro" id="IPR050463">
    <property type="entry name" value="Gfo/Idh/MocA_oxidrdct_glycsds"/>
</dbReference>
<evidence type="ECO:0000313" key="4">
    <source>
        <dbReference type="Proteomes" id="UP000316095"/>
    </source>
</evidence>
<name>A0A5C5XAL6_9PLAN</name>
<dbReference type="PANTHER" id="PTHR43818:SF5">
    <property type="entry name" value="OXIDOREDUCTASE FAMILY PROTEIN"/>
    <property type="match status" value="1"/>
</dbReference>
<dbReference type="EMBL" id="SJPG01000001">
    <property type="protein sequence ID" value="TWT60066.1"/>
    <property type="molecule type" value="Genomic_DNA"/>
</dbReference>
<evidence type="ECO:0000313" key="3">
    <source>
        <dbReference type="EMBL" id="TWT60066.1"/>
    </source>
</evidence>
<dbReference type="Proteomes" id="UP000316095">
    <property type="component" value="Unassembled WGS sequence"/>
</dbReference>
<dbReference type="InterPro" id="IPR043906">
    <property type="entry name" value="Gfo/Idh/MocA_OxRdtase_bact_C"/>
</dbReference>
<sequence>MVSINRRQFMAAISATAFTSMGTPAYSAMANEELRVVVIGLNGIGRTHLEGFPLIPGVRVVGACDVDSAVLGTRAENFDKKFGYQLKKYDDLRRVYDDPNVDAVVLAVPNHWHGLGTVWGCQAGKDVYTEKPCSHNIWEAGQMEKAAQKYERIVQIGIQRRSFPHLQEFFREIREEGVLGKLKSVKGLYLSRRASIGKPEVAPKPLPTVNHDLWCGPGSTKLERLRYHYDWHWFWDYGNAELGNNGPHILDLCRWVVGAEEFPTSVTSVGGRYAWDDNGQTPNTHILSYDYATAPITFEIRDLPTAEGKRDSCKYRGLSYGIVVEGEDATYLGFDTGKVIDHNGKTIREITGDKGPDGGRQLHRENFVKGVRSRKTKDLNCSVRTGHLSSALCHLGNISHQLGEPIALSSLPERVQDQPLIAEASERMNEHLAANGVNSQTASVQLGRTLEIDPAKEVFPNDDAANQLLRREYRSPFIVPEQV</sequence>
<evidence type="ECO:0000259" key="1">
    <source>
        <dbReference type="Pfam" id="PF01408"/>
    </source>
</evidence>
<dbReference type="InterPro" id="IPR000683">
    <property type="entry name" value="Gfo/Idh/MocA-like_OxRdtase_N"/>
</dbReference>
<dbReference type="Gene3D" id="3.30.360.10">
    <property type="entry name" value="Dihydrodipicolinate Reductase, domain 2"/>
    <property type="match status" value="1"/>
</dbReference>
<proteinExistence type="predicted"/>
<comment type="caution">
    <text evidence="3">The sequence shown here is derived from an EMBL/GenBank/DDBJ whole genome shotgun (WGS) entry which is preliminary data.</text>
</comment>
<keyword evidence="3" id="KW-0560">Oxidoreductase</keyword>
<dbReference type="SUPFAM" id="SSF55347">
    <property type="entry name" value="Glyceraldehyde-3-phosphate dehydrogenase-like, C-terminal domain"/>
    <property type="match status" value="1"/>
</dbReference>
<dbReference type="InterPro" id="IPR036291">
    <property type="entry name" value="NAD(P)-bd_dom_sf"/>
</dbReference>
<dbReference type="Gene3D" id="3.40.50.720">
    <property type="entry name" value="NAD(P)-binding Rossmann-like Domain"/>
    <property type="match status" value="1"/>
</dbReference>
<dbReference type="SUPFAM" id="SSF51735">
    <property type="entry name" value="NAD(P)-binding Rossmann-fold domains"/>
    <property type="match status" value="1"/>
</dbReference>
<protein>
    <submittedName>
        <fullName evidence="3">Inositol 2-dehydrogenase</fullName>
        <ecNumber evidence="3">1.1.1.18</ecNumber>
    </submittedName>
</protein>
<organism evidence="3 4">
    <name type="scientific">Rubinisphaera italica</name>
    <dbReference type="NCBI Taxonomy" id="2527969"/>
    <lineage>
        <taxon>Bacteria</taxon>
        <taxon>Pseudomonadati</taxon>
        <taxon>Planctomycetota</taxon>
        <taxon>Planctomycetia</taxon>
        <taxon>Planctomycetales</taxon>
        <taxon>Planctomycetaceae</taxon>
        <taxon>Rubinisphaera</taxon>
    </lineage>
</organism>
<keyword evidence="4" id="KW-1185">Reference proteome</keyword>
<gene>
    <name evidence="3" type="primary">iolG_2</name>
    <name evidence="3" type="ORF">Pan54_07780</name>
</gene>
<dbReference type="GO" id="GO:0000166">
    <property type="term" value="F:nucleotide binding"/>
    <property type="evidence" value="ECO:0007669"/>
    <property type="project" value="InterPro"/>
</dbReference>
<dbReference type="RefSeq" id="WP_146502227.1">
    <property type="nucleotide sequence ID" value="NZ_SJPG01000001.1"/>
</dbReference>
<feature type="domain" description="Gfo/Idh/MocA-like oxidoreductase bacterial type C-terminal" evidence="2">
    <location>
        <begin position="426"/>
        <end position="477"/>
    </location>
</feature>
<dbReference type="OrthoDB" id="9788246at2"/>
<dbReference type="EC" id="1.1.1.18" evidence="3"/>
<dbReference type="InterPro" id="IPR006311">
    <property type="entry name" value="TAT_signal"/>
</dbReference>
<reference evidence="3 4" key="1">
    <citation type="submission" date="2019-02" db="EMBL/GenBank/DDBJ databases">
        <title>Deep-cultivation of Planctomycetes and their phenomic and genomic characterization uncovers novel biology.</title>
        <authorList>
            <person name="Wiegand S."/>
            <person name="Jogler M."/>
            <person name="Boedeker C."/>
            <person name="Pinto D."/>
            <person name="Vollmers J."/>
            <person name="Rivas-Marin E."/>
            <person name="Kohn T."/>
            <person name="Peeters S.H."/>
            <person name="Heuer A."/>
            <person name="Rast P."/>
            <person name="Oberbeckmann S."/>
            <person name="Bunk B."/>
            <person name="Jeske O."/>
            <person name="Meyerdierks A."/>
            <person name="Storesund J.E."/>
            <person name="Kallscheuer N."/>
            <person name="Luecker S."/>
            <person name="Lage O.M."/>
            <person name="Pohl T."/>
            <person name="Merkel B.J."/>
            <person name="Hornburger P."/>
            <person name="Mueller R.-W."/>
            <person name="Bruemmer F."/>
            <person name="Labrenz M."/>
            <person name="Spormann A.M."/>
            <person name="Op Den Camp H."/>
            <person name="Overmann J."/>
            <person name="Amann R."/>
            <person name="Jetten M.S.M."/>
            <person name="Mascher T."/>
            <person name="Medema M.H."/>
            <person name="Devos D.P."/>
            <person name="Kaster A.-K."/>
            <person name="Ovreas L."/>
            <person name="Rohde M."/>
            <person name="Galperin M.Y."/>
            <person name="Jogler C."/>
        </authorList>
    </citation>
    <scope>NUCLEOTIDE SEQUENCE [LARGE SCALE GENOMIC DNA]</scope>
    <source>
        <strain evidence="3 4">Pan54</strain>
    </source>
</reference>
<dbReference type="GO" id="GO:0050112">
    <property type="term" value="F:inositol 2-dehydrogenase (NAD+) activity"/>
    <property type="evidence" value="ECO:0007669"/>
    <property type="project" value="UniProtKB-EC"/>
</dbReference>
<dbReference type="PANTHER" id="PTHR43818">
    <property type="entry name" value="BCDNA.GH03377"/>
    <property type="match status" value="1"/>
</dbReference>
<feature type="domain" description="Gfo/Idh/MocA-like oxidoreductase N-terminal" evidence="1">
    <location>
        <begin position="34"/>
        <end position="157"/>
    </location>
</feature>
<dbReference type="Pfam" id="PF01408">
    <property type="entry name" value="GFO_IDH_MocA"/>
    <property type="match status" value="1"/>
</dbReference>
<dbReference type="PROSITE" id="PS51318">
    <property type="entry name" value="TAT"/>
    <property type="match status" value="1"/>
</dbReference>
<accession>A0A5C5XAL6</accession>
<feature type="domain" description="Gfo/Idh/MocA-like oxidoreductase bacterial type C-terminal" evidence="2">
    <location>
        <begin position="196"/>
        <end position="266"/>
    </location>
</feature>
<dbReference type="AlphaFoldDB" id="A0A5C5XAL6"/>
<evidence type="ECO:0000259" key="2">
    <source>
        <dbReference type="Pfam" id="PF19051"/>
    </source>
</evidence>